<dbReference type="PANTHER" id="PTHR44858">
    <property type="entry name" value="TETRATRICOPEPTIDE REPEAT PROTEIN 6"/>
    <property type="match status" value="1"/>
</dbReference>
<dbReference type="PANTHER" id="PTHR44858:SF1">
    <property type="entry name" value="UDP-N-ACETYLGLUCOSAMINE--PEPTIDE N-ACETYLGLUCOSAMINYLTRANSFERASE SPINDLY-RELATED"/>
    <property type="match status" value="1"/>
</dbReference>
<evidence type="ECO:0000313" key="6">
    <source>
        <dbReference type="Proteomes" id="UP000241193"/>
    </source>
</evidence>
<reference evidence="5 6" key="1">
    <citation type="submission" date="2018-03" db="EMBL/GenBank/DDBJ databases">
        <authorList>
            <person name="Keele B.F."/>
        </authorList>
    </citation>
    <scope>NUCLEOTIDE SEQUENCE [LARGE SCALE GENOMIC DNA]</scope>
    <source>
        <strain evidence="5 6">D20</strain>
    </source>
</reference>
<dbReference type="SUPFAM" id="SSF53335">
    <property type="entry name" value="S-adenosyl-L-methionine-dependent methyltransferases"/>
    <property type="match status" value="1"/>
</dbReference>
<dbReference type="Pfam" id="PF13371">
    <property type="entry name" value="TPR_9"/>
    <property type="match status" value="1"/>
</dbReference>
<feature type="repeat" description="TPR" evidence="3">
    <location>
        <begin position="144"/>
        <end position="177"/>
    </location>
</feature>
<dbReference type="OrthoDB" id="9809392at2"/>
<evidence type="ECO:0000313" key="5">
    <source>
        <dbReference type="EMBL" id="PTD95778.1"/>
    </source>
</evidence>
<dbReference type="Pfam" id="PF13649">
    <property type="entry name" value="Methyltransf_25"/>
    <property type="match status" value="1"/>
</dbReference>
<dbReference type="Proteomes" id="UP000241193">
    <property type="component" value="Unassembled WGS sequence"/>
</dbReference>
<keyword evidence="6" id="KW-1185">Reference proteome</keyword>
<proteinExistence type="predicted"/>
<evidence type="ECO:0000256" key="1">
    <source>
        <dbReference type="ARBA" id="ARBA00022737"/>
    </source>
</evidence>
<evidence type="ECO:0000256" key="3">
    <source>
        <dbReference type="PROSITE-ProRule" id="PRU00339"/>
    </source>
</evidence>
<dbReference type="Gene3D" id="1.25.40.10">
    <property type="entry name" value="Tetratricopeptide repeat domain"/>
    <property type="match status" value="2"/>
</dbReference>
<dbReference type="InterPro" id="IPR041698">
    <property type="entry name" value="Methyltransf_25"/>
</dbReference>
<name>A0A2T4IDF1_9RHOO</name>
<accession>A0A2T4IDF1</accession>
<feature type="domain" description="Methyltransferase" evidence="4">
    <location>
        <begin position="243"/>
        <end position="332"/>
    </location>
</feature>
<keyword evidence="1" id="KW-0677">Repeat</keyword>
<dbReference type="InterPro" id="IPR011990">
    <property type="entry name" value="TPR-like_helical_dom_sf"/>
</dbReference>
<dbReference type="SUPFAM" id="SSF48452">
    <property type="entry name" value="TPR-like"/>
    <property type="match status" value="1"/>
</dbReference>
<dbReference type="EMBL" id="PZKC01000010">
    <property type="protein sequence ID" value="PTD95778.1"/>
    <property type="molecule type" value="Genomic_DNA"/>
</dbReference>
<dbReference type="InterPro" id="IPR029063">
    <property type="entry name" value="SAM-dependent_MTases_sf"/>
</dbReference>
<evidence type="ECO:0000259" key="4">
    <source>
        <dbReference type="Pfam" id="PF13649"/>
    </source>
</evidence>
<gene>
    <name evidence="5" type="ORF">C8261_12305</name>
</gene>
<keyword evidence="2 3" id="KW-0802">TPR repeat</keyword>
<dbReference type="Pfam" id="PF13432">
    <property type="entry name" value="TPR_16"/>
    <property type="match status" value="1"/>
</dbReference>
<dbReference type="SMART" id="SM00028">
    <property type="entry name" value="TPR"/>
    <property type="match status" value="5"/>
</dbReference>
<protein>
    <recommendedName>
        <fullName evidence="4">Methyltransferase domain-containing protein</fullName>
    </recommendedName>
</protein>
<dbReference type="InterPro" id="IPR050498">
    <property type="entry name" value="Ycf3"/>
</dbReference>
<dbReference type="CDD" id="cd02440">
    <property type="entry name" value="AdoMet_MTases"/>
    <property type="match status" value="1"/>
</dbReference>
<dbReference type="AlphaFoldDB" id="A0A2T4IDF1"/>
<dbReference type="RefSeq" id="WP_107494019.1">
    <property type="nucleotide sequence ID" value="NZ_PZKC01000010.1"/>
</dbReference>
<dbReference type="InterPro" id="IPR019734">
    <property type="entry name" value="TPR_rpt"/>
</dbReference>
<organism evidence="5 6">
    <name type="scientific">Pseudothauera lacus</name>
    <dbReference type="NCBI Taxonomy" id="2136175"/>
    <lineage>
        <taxon>Bacteria</taxon>
        <taxon>Pseudomonadati</taxon>
        <taxon>Pseudomonadota</taxon>
        <taxon>Betaproteobacteria</taxon>
        <taxon>Rhodocyclales</taxon>
        <taxon>Zoogloeaceae</taxon>
        <taxon>Pseudothauera</taxon>
    </lineage>
</organism>
<dbReference type="PROSITE" id="PS50005">
    <property type="entry name" value="TPR"/>
    <property type="match status" value="1"/>
</dbReference>
<comment type="caution">
    <text evidence="5">The sequence shown here is derived from an EMBL/GenBank/DDBJ whole genome shotgun (WGS) entry which is preliminary data.</text>
</comment>
<reference evidence="5 6" key="2">
    <citation type="submission" date="2018-04" db="EMBL/GenBank/DDBJ databases">
        <title>Thauera lacus sp. nov., isolated from an saline lake in Inner Mongolia, China.</title>
        <authorList>
            <person name="Liang Q.-Y."/>
        </authorList>
    </citation>
    <scope>NUCLEOTIDE SEQUENCE [LARGE SCALE GENOMIC DNA]</scope>
    <source>
        <strain evidence="5 6">D20</strain>
    </source>
</reference>
<sequence length="397" mass="42662">MDASLEQARSLFVEGIEHFEGGRLDAARERFAAALALAPGRPSVLGNLGITLFRLGRMEEAVAALEAAVAGDADYDDAWFALGGARHALGHWAAAAQALGEGLARSPQRVEPCVLHAECLHREGDLPAALAAYERALALDPALAAAWTERGSILRELQRFDEAAASFEKALALGGDADLNAFYLAAVRDAAGQEAAPPPRRYVESLFDAYAEDFEDHLVGQLRYQGFETLLRPLLDEAAPGEVLDLGCGTGLCGRQLQGVATAVDGVDVSAEMIARARGSGHYRELWHAELAEHLEASARHYDCVVAADVFIYVGELATVFAGVRRILRPGGRFAFTVEAGEAGSGVRLLPKLRYTHAPDYLRSLAEAHGFTVSAMYSAPIRHDQDRPVPGLYVHLR</sequence>
<dbReference type="Gene3D" id="3.40.50.150">
    <property type="entry name" value="Vaccinia Virus protein VP39"/>
    <property type="match status" value="1"/>
</dbReference>
<evidence type="ECO:0000256" key="2">
    <source>
        <dbReference type="ARBA" id="ARBA00022803"/>
    </source>
</evidence>